<dbReference type="SUPFAM" id="SSF52540">
    <property type="entry name" value="P-loop containing nucleoside triphosphate hydrolases"/>
    <property type="match status" value="1"/>
</dbReference>
<dbReference type="SMART" id="SM00382">
    <property type="entry name" value="AAA"/>
    <property type="match status" value="1"/>
</dbReference>
<organism evidence="11 12">
    <name type="scientific">Deinococcus roseus</name>
    <dbReference type="NCBI Taxonomy" id="392414"/>
    <lineage>
        <taxon>Bacteria</taxon>
        <taxon>Thermotogati</taxon>
        <taxon>Deinococcota</taxon>
        <taxon>Deinococci</taxon>
        <taxon>Deinococcales</taxon>
        <taxon>Deinococcaceae</taxon>
        <taxon>Deinococcus</taxon>
    </lineage>
</organism>
<dbReference type="NCBIfam" id="TIGR02397">
    <property type="entry name" value="dnaX_nterm"/>
    <property type="match status" value="1"/>
</dbReference>
<proteinExistence type="inferred from homology"/>
<dbReference type="InterPro" id="IPR001270">
    <property type="entry name" value="ClpA/B"/>
</dbReference>
<keyword evidence="5 8" id="KW-0067">ATP-binding</keyword>
<evidence type="ECO:0000256" key="5">
    <source>
        <dbReference type="ARBA" id="ARBA00022840"/>
    </source>
</evidence>
<reference evidence="12" key="1">
    <citation type="journal article" date="2019" name="Int. J. Syst. Evol. Microbiol.">
        <title>The Global Catalogue of Microorganisms (GCM) 10K type strain sequencing project: providing services to taxonomists for standard genome sequencing and annotation.</title>
        <authorList>
            <consortium name="The Broad Institute Genomics Platform"/>
            <consortium name="The Broad Institute Genome Sequencing Center for Infectious Disease"/>
            <person name="Wu L."/>
            <person name="Ma J."/>
        </authorList>
    </citation>
    <scope>NUCLEOTIDE SEQUENCE [LARGE SCALE GENOMIC DNA]</scope>
    <source>
        <strain evidence="12">JCM 14370</strain>
    </source>
</reference>
<dbReference type="Gene3D" id="1.10.8.60">
    <property type="match status" value="1"/>
</dbReference>
<keyword evidence="8" id="KW-0548">Nucleotidyltransferase</keyword>
<dbReference type="Pfam" id="PF13177">
    <property type="entry name" value="DNA_pol3_delta2"/>
    <property type="match status" value="1"/>
</dbReference>
<gene>
    <name evidence="8" type="primary">dnaX</name>
    <name evidence="11" type="ORF">GCM10008938_19850</name>
</gene>
<dbReference type="InterPro" id="IPR012763">
    <property type="entry name" value="DNA_pol_III_sug/sutau_N"/>
</dbReference>
<sequence length="694" mass="75026">MAIYQKARPVTWTEVVGQEHVRDVLMSALEKGRIGHAYLFSGPRGVGKTTTARLIAMTVNCESEFKPCGECQSCRLIKSGSHPDVVEIDAASNNSVDDVRDLREKVGLASMRGGKKVYILDEAHMMSRGAFNALLKTLEEPPEHVIFILATTEPEKILPTILSRCQHYRFRRLSEQEIAGKLQRLCDQEAVSYEMGALLLIGRLADGAMRDGESLLERMLSGGEAVTLGAVEMALGLPPGERMLGLARSLLLADAETVLRLAGELYREGFAARTVVEQTKVSLRNLLHAHLGLAGGNHEALEVGQALKLLASLDEQDQRFSRQADLLALEMAFTHAMLSTENAASNSGGGSAQVPPDLMRRLQSLEQSVQQLRQGRPVAAAPVSQGQPAPQESRSANTSSAPQTQAAPPSNGTWHDVLRLADIKMRAFLKPAQASFEGGSLIITISSKFHGAQVISKFDELADLVSKVFGEIPFEVVTPDSSKKKSGKGMMSPPPQQRVEMQPVAQVLQNAPQVQPVPASEPRTQPVPAPIEQASPAPWEAPATPSVSPAAQPQSAPAQPLGRTTQKARGFFEDGPAKKPEPVAPAQATQTAPPAPTRSTSAPVQQPDLPPLPTEHEVLDQAPVFDDLPFPDEDFGAQETQQPQKARKQGSGFQHPLYDTVQQLFPHRVREVGVLKTRAPEEDSEPSEAEPSEE</sequence>
<dbReference type="PANTHER" id="PTHR11669:SF0">
    <property type="entry name" value="PROTEIN STICHEL-LIKE 2"/>
    <property type="match status" value="1"/>
</dbReference>
<dbReference type="InterPro" id="IPR045085">
    <property type="entry name" value="HLD_clamp_pol_III_gamma_tau"/>
</dbReference>
<evidence type="ECO:0000256" key="3">
    <source>
        <dbReference type="ARBA" id="ARBA00022741"/>
    </source>
</evidence>
<evidence type="ECO:0000256" key="1">
    <source>
        <dbReference type="ARBA" id="ARBA00006360"/>
    </source>
</evidence>
<keyword evidence="3 8" id="KW-0547">Nucleotide-binding</keyword>
<dbReference type="InterPro" id="IPR003593">
    <property type="entry name" value="AAA+_ATPase"/>
</dbReference>
<comment type="similarity">
    <text evidence="1 8">Belongs to the DnaX/STICHEL family.</text>
</comment>
<name>A0ABQ2CZW4_9DEIO</name>
<dbReference type="InterPro" id="IPR050238">
    <property type="entry name" value="DNA_Rep/Repair_Clamp_Loader"/>
</dbReference>
<comment type="subunit">
    <text evidence="8">DNA polymerase III contains a core (composed of alpha, epsilon and theta chains) that associates with a tau subunit. This core dimerizes to form the POLIII' complex. PolIII' associates with the gamma complex (composed of gamma, delta, delta', psi and chi chains) and with the beta chain to form the complete DNA polymerase III complex.</text>
</comment>
<feature type="compositionally biased region" description="Basic and acidic residues" evidence="9">
    <location>
        <begin position="570"/>
        <end position="581"/>
    </location>
</feature>
<feature type="region of interest" description="Disordered" evidence="9">
    <location>
        <begin position="371"/>
        <end position="413"/>
    </location>
</feature>
<comment type="catalytic activity">
    <reaction evidence="7 8">
        <text>DNA(n) + a 2'-deoxyribonucleoside 5'-triphosphate = DNA(n+1) + diphosphate</text>
        <dbReference type="Rhea" id="RHEA:22508"/>
        <dbReference type="Rhea" id="RHEA-COMP:17339"/>
        <dbReference type="Rhea" id="RHEA-COMP:17340"/>
        <dbReference type="ChEBI" id="CHEBI:33019"/>
        <dbReference type="ChEBI" id="CHEBI:61560"/>
        <dbReference type="ChEBI" id="CHEBI:173112"/>
        <dbReference type="EC" id="2.7.7.7"/>
    </reaction>
</comment>
<evidence type="ECO:0000256" key="4">
    <source>
        <dbReference type="ARBA" id="ARBA00022833"/>
    </source>
</evidence>
<dbReference type="Pfam" id="PF22608">
    <property type="entry name" value="DNAX_ATPase_lid"/>
    <property type="match status" value="1"/>
</dbReference>
<dbReference type="Proteomes" id="UP000632222">
    <property type="component" value="Unassembled WGS sequence"/>
</dbReference>
<evidence type="ECO:0000256" key="8">
    <source>
        <dbReference type="RuleBase" id="RU364063"/>
    </source>
</evidence>
<dbReference type="EMBL" id="BMOD01000006">
    <property type="protein sequence ID" value="GGJ33621.1"/>
    <property type="molecule type" value="Genomic_DNA"/>
</dbReference>
<dbReference type="InterPro" id="IPR004622">
    <property type="entry name" value="DNA_pol_HolB"/>
</dbReference>
<dbReference type="Gene3D" id="3.40.50.300">
    <property type="entry name" value="P-loop containing nucleotide triphosphate hydrolases"/>
    <property type="match status" value="1"/>
</dbReference>
<keyword evidence="8" id="KW-0808">Transferase</keyword>
<evidence type="ECO:0000256" key="7">
    <source>
        <dbReference type="ARBA" id="ARBA00049244"/>
    </source>
</evidence>
<evidence type="ECO:0000256" key="2">
    <source>
        <dbReference type="ARBA" id="ARBA00022723"/>
    </source>
</evidence>
<comment type="caution">
    <text evidence="11">The sequence shown here is derived from an EMBL/GenBank/DDBJ whole genome shotgun (WGS) entry which is preliminary data.</text>
</comment>
<evidence type="ECO:0000313" key="12">
    <source>
        <dbReference type="Proteomes" id="UP000632222"/>
    </source>
</evidence>
<keyword evidence="6 8" id="KW-0239">DNA-directed DNA polymerase</keyword>
<feature type="compositionally biased region" description="Basic and acidic residues" evidence="9">
    <location>
        <begin position="672"/>
        <end position="681"/>
    </location>
</feature>
<keyword evidence="8" id="KW-0235">DNA replication</keyword>
<dbReference type="PRINTS" id="PR00300">
    <property type="entry name" value="CLPPROTEASEA"/>
</dbReference>
<evidence type="ECO:0000256" key="9">
    <source>
        <dbReference type="SAM" id="MobiDB-lite"/>
    </source>
</evidence>
<dbReference type="RefSeq" id="WP_189002539.1">
    <property type="nucleotide sequence ID" value="NZ_BMOD01000006.1"/>
</dbReference>
<accession>A0ABQ2CZW4</accession>
<feature type="region of interest" description="Disordered" evidence="9">
    <location>
        <begin position="511"/>
        <end position="659"/>
    </location>
</feature>
<dbReference type="CDD" id="cd00009">
    <property type="entry name" value="AAA"/>
    <property type="match status" value="1"/>
</dbReference>
<feature type="domain" description="AAA+ ATPase" evidence="10">
    <location>
        <begin position="34"/>
        <end position="180"/>
    </location>
</feature>
<keyword evidence="2" id="KW-0479">Metal-binding</keyword>
<dbReference type="InterPro" id="IPR027417">
    <property type="entry name" value="P-loop_NTPase"/>
</dbReference>
<dbReference type="NCBIfam" id="NF011524">
    <property type="entry name" value="PRK14963.1"/>
    <property type="match status" value="1"/>
</dbReference>
<protein>
    <recommendedName>
        <fullName evidence="8">DNA polymerase III subunit gamma/tau</fullName>
        <ecNumber evidence="8">2.7.7.7</ecNumber>
    </recommendedName>
</protein>
<feature type="compositionally biased region" description="Acidic residues" evidence="9">
    <location>
        <begin position="682"/>
        <end position="694"/>
    </location>
</feature>
<dbReference type="NCBIfam" id="TIGR00678">
    <property type="entry name" value="holB"/>
    <property type="match status" value="1"/>
</dbReference>
<evidence type="ECO:0000256" key="6">
    <source>
        <dbReference type="ARBA" id="ARBA00022932"/>
    </source>
</evidence>
<comment type="function">
    <text evidence="8">DNA polymerase III is a complex, multichain enzyme responsible for most of the replicative synthesis in bacteria. This DNA polymerase also exhibits 3' to 5' exonuclease activity.</text>
</comment>
<feature type="compositionally biased region" description="Low complexity" evidence="9">
    <location>
        <begin position="584"/>
        <end position="604"/>
    </location>
</feature>
<dbReference type="PANTHER" id="PTHR11669">
    <property type="entry name" value="REPLICATION FACTOR C / DNA POLYMERASE III GAMMA-TAU SUBUNIT"/>
    <property type="match status" value="1"/>
</dbReference>
<evidence type="ECO:0000313" key="11">
    <source>
        <dbReference type="EMBL" id="GGJ33621.1"/>
    </source>
</evidence>
<feature type="region of interest" description="Disordered" evidence="9">
    <location>
        <begin position="672"/>
        <end position="694"/>
    </location>
</feature>
<keyword evidence="12" id="KW-1185">Reference proteome</keyword>
<feature type="compositionally biased region" description="Polar residues" evidence="9">
    <location>
        <begin position="384"/>
        <end position="413"/>
    </location>
</feature>
<dbReference type="EC" id="2.7.7.7" evidence="8"/>
<dbReference type="CDD" id="cd18137">
    <property type="entry name" value="HLD_clamp_pol_III_gamma_tau"/>
    <property type="match status" value="1"/>
</dbReference>
<feature type="compositionally biased region" description="Low complexity" evidence="9">
    <location>
        <begin position="541"/>
        <end position="560"/>
    </location>
</feature>
<keyword evidence="4" id="KW-0862">Zinc</keyword>
<evidence type="ECO:0000259" key="10">
    <source>
        <dbReference type="SMART" id="SM00382"/>
    </source>
</evidence>